<dbReference type="PANTHER" id="PTHR13743">
    <property type="entry name" value="BEIGE/BEACH-RELATED"/>
    <property type="match status" value="1"/>
</dbReference>
<feature type="domain" description="BEACH" evidence="7">
    <location>
        <begin position="1514"/>
        <end position="1808"/>
    </location>
</feature>
<dbReference type="Pfam" id="PF14844">
    <property type="entry name" value="PH_BEACH"/>
    <property type="match status" value="1"/>
</dbReference>
<organism evidence="9 10">
    <name type="scientific">Zygotorulaspora mrakii</name>
    <name type="common">Zygosaccharomyces mrakii</name>
    <dbReference type="NCBI Taxonomy" id="42260"/>
    <lineage>
        <taxon>Eukaryota</taxon>
        <taxon>Fungi</taxon>
        <taxon>Dikarya</taxon>
        <taxon>Ascomycota</taxon>
        <taxon>Saccharomycotina</taxon>
        <taxon>Saccharomycetes</taxon>
        <taxon>Saccharomycetales</taxon>
        <taxon>Saccharomycetaceae</taxon>
        <taxon>Zygotorulaspora</taxon>
    </lineage>
</organism>
<dbReference type="Gene3D" id="2.30.29.30">
    <property type="entry name" value="Pleckstrin-homology domain (PH domain)/Phosphotyrosine-binding domain (PTB)"/>
    <property type="match status" value="1"/>
</dbReference>
<dbReference type="SUPFAM" id="SSF50978">
    <property type="entry name" value="WD40 repeat-like"/>
    <property type="match status" value="1"/>
</dbReference>
<dbReference type="RefSeq" id="XP_037143273.1">
    <property type="nucleotide sequence ID" value="XM_037287378.1"/>
</dbReference>
<feature type="domain" description="BEACH-type PH" evidence="8">
    <location>
        <begin position="1337"/>
        <end position="1468"/>
    </location>
</feature>
<evidence type="ECO:0000256" key="6">
    <source>
        <dbReference type="SAM" id="MobiDB-lite"/>
    </source>
</evidence>
<feature type="repeat" description="WD" evidence="5">
    <location>
        <begin position="1937"/>
        <end position="1978"/>
    </location>
</feature>
<evidence type="ECO:0000256" key="1">
    <source>
        <dbReference type="ARBA" id="ARBA00022574"/>
    </source>
</evidence>
<dbReference type="InterPro" id="IPR011993">
    <property type="entry name" value="PH-like_dom_sf"/>
</dbReference>
<accession>A0A7H9AYQ9</accession>
<dbReference type="SMART" id="SM01026">
    <property type="entry name" value="Beach"/>
    <property type="match status" value="1"/>
</dbReference>
<evidence type="ECO:0000256" key="3">
    <source>
        <dbReference type="ARBA" id="ARBA00054699"/>
    </source>
</evidence>
<dbReference type="FunFam" id="1.10.1540.10:FF:000001">
    <property type="entry name" value="neurobeachin isoform X1"/>
    <property type="match status" value="1"/>
</dbReference>
<dbReference type="GeneID" id="59235207"/>
<evidence type="ECO:0000256" key="2">
    <source>
        <dbReference type="ARBA" id="ARBA00022737"/>
    </source>
</evidence>
<proteinExistence type="predicted"/>
<evidence type="ECO:0000259" key="8">
    <source>
        <dbReference type="PROSITE" id="PS51783"/>
    </source>
</evidence>
<keyword evidence="2" id="KW-0677">Repeat</keyword>
<dbReference type="Gene3D" id="2.130.10.10">
    <property type="entry name" value="YVTN repeat-like/Quinoprotein amine dehydrogenase"/>
    <property type="match status" value="1"/>
</dbReference>
<dbReference type="InterPro" id="IPR015943">
    <property type="entry name" value="WD40/YVTN_repeat-like_dom_sf"/>
</dbReference>
<dbReference type="PROSITE" id="PS51783">
    <property type="entry name" value="PH_BEACH"/>
    <property type="match status" value="1"/>
</dbReference>
<evidence type="ECO:0000256" key="5">
    <source>
        <dbReference type="PROSITE-ProRule" id="PRU00221"/>
    </source>
</evidence>
<dbReference type="CDD" id="cd06071">
    <property type="entry name" value="Beach"/>
    <property type="match status" value="1"/>
</dbReference>
<dbReference type="InterPro" id="IPR050865">
    <property type="entry name" value="BEACH_Domain"/>
</dbReference>
<evidence type="ECO:0000259" key="7">
    <source>
        <dbReference type="PROSITE" id="PS50197"/>
    </source>
</evidence>
<evidence type="ECO:0000313" key="9">
    <source>
        <dbReference type="EMBL" id="QLG71545.1"/>
    </source>
</evidence>
<dbReference type="Gene3D" id="1.10.1540.10">
    <property type="entry name" value="BEACH domain"/>
    <property type="match status" value="1"/>
</dbReference>
<evidence type="ECO:0000256" key="4">
    <source>
        <dbReference type="ARBA" id="ARBA00073334"/>
    </source>
</evidence>
<evidence type="ECO:0000313" key="10">
    <source>
        <dbReference type="Proteomes" id="UP000509704"/>
    </source>
</evidence>
<dbReference type="EMBL" id="CP058605">
    <property type="protein sequence ID" value="QLG71545.1"/>
    <property type="molecule type" value="Genomic_DNA"/>
</dbReference>
<dbReference type="CDD" id="cd01201">
    <property type="entry name" value="PH_BEACH"/>
    <property type="match status" value="1"/>
</dbReference>
<keyword evidence="1 5" id="KW-0853">WD repeat</keyword>
<name>A0A7H9AYQ9_ZYGMR</name>
<reference evidence="9 10" key="1">
    <citation type="submission" date="2020-07" db="EMBL/GenBank/DDBJ databases">
        <title>The yeast mating-type switching endonuclease HO is a domesticated member of an unorthodox homing genetic element family.</title>
        <authorList>
            <person name="Coughlan A.Y."/>
            <person name="Lombardi L."/>
            <person name="Braun-Galleani S."/>
            <person name="Martos A.R."/>
            <person name="Galeote V."/>
            <person name="Bigey F."/>
            <person name="Dequin S."/>
            <person name="Byrne K.P."/>
            <person name="Wolfe K.H."/>
        </authorList>
    </citation>
    <scope>NUCLEOTIDE SEQUENCE [LARGE SCALE GENOMIC DNA]</scope>
    <source>
        <strain evidence="9 10">NRRL Y-6702</strain>
    </source>
</reference>
<dbReference type="InterPro" id="IPR000409">
    <property type="entry name" value="BEACH_dom"/>
</dbReference>
<dbReference type="Pfam" id="PF02138">
    <property type="entry name" value="Beach"/>
    <property type="match status" value="1"/>
</dbReference>
<dbReference type="InterPro" id="IPR036372">
    <property type="entry name" value="BEACH_dom_sf"/>
</dbReference>
<dbReference type="InterPro" id="IPR023362">
    <property type="entry name" value="PH-BEACH_dom"/>
</dbReference>
<dbReference type="InterPro" id="IPR036322">
    <property type="entry name" value="WD40_repeat_dom_sf"/>
</dbReference>
<dbReference type="SUPFAM" id="SSF50729">
    <property type="entry name" value="PH domain-like"/>
    <property type="match status" value="1"/>
</dbReference>
<keyword evidence="10" id="KW-1185">Reference proteome</keyword>
<dbReference type="PANTHER" id="PTHR13743:SF123">
    <property type="entry name" value="PROTEIN FAN"/>
    <property type="match status" value="1"/>
</dbReference>
<dbReference type="SMART" id="SM00320">
    <property type="entry name" value="WD40"/>
    <property type="match status" value="4"/>
</dbReference>
<feature type="compositionally biased region" description="Basic and acidic residues" evidence="6">
    <location>
        <begin position="1285"/>
        <end position="1302"/>
    </location>
</feature>
<dbReference type="InterPro" id="IPR001680">
    <property type="entry name" value="WD40_rpt"/>
</dbReference>
<dbReference type="PROSITE" id="PS50197">
    <property type="entry name" value="BEACH"/>
    <property type="match status" value="1"/>
</dbReference>
<dbReference type="PROSITE" id="PS50082">
    <property type="entry name" value="WD_REPEATS_2"/>
    <property type="match status" value="1"/>
</dbReference>
<comment type="function">
    <text evidence="3">May be involved in protein sorting and cell wall formation.</text>
</comment>
<gene>
    <name evidence="9" type="ORF">HG535_0B05890</name>
</gene>
<feature type="region of interest" description="Disordered" evidence="6">
    <location>
        <begin position="1278"/>
        <end position="1304"/>
    </location>
</feature>
<dbReference type="KEGG" id="zmk:HG535_0B05890"/>
<dbReference type="OrthoDB" id="26681at2759"/>
<dbReference type="Proteomes" id="UP000509704">
    <property type="component" value="Chromosome 2"/>
</dbReference>
<protein>
    <recommendedName>
        <fullName evidence="4">Beige protein homolog 1</fullName>
    </recommendedName>
</protein>
<dbReference type="SUPFAM" id="SSF81837">
    <property type="entry name" value="BEACH domain"/>
    <property type="match status" value="1"/>
</dbReference>
<sequence length="2130" mass="244187">MEGDIEILADLLLACLSLSPLEEQEGNLVATYKSSIRDHLVEILSNFSGESLQTVHESSSYQFCDMWTYIDSELAQRFELSTTDLHFTMNDLDSWSKLLLCSSGSIEYALCLQIIISLSNMSLMNKMALKKLGKLKSNYLDKLLSFIDGDSILVVEKSTELFSLILTVCCEPTDIFQLYNNFQARAASHTLNSLAAQLSDPLSQNYLQFENCYKTFKIEPNEYSQYTLQLFIEFNNVTSNRVMTIGRDIYLEIKEGQFCISNDEFIVALFTEYEFQEGILYSIAVVLDSDNISLYVGGSCVGKICLFEGSMMGIEQFDLGSMICSFKLFRFFIFNDIYTEDSIKILHAFGSFVKASFAKNTDLHDVRPILADMMNCSSRSLEEQVEEVRKQNEKNLITDLNPLEESSSGDHQKEHAVEGLVDHITMGKCYIYRGANLLPMFASVNCFLFILCSLENSKSMDDLFNYLSHLMTLLRNSHLRNWFQKAYGFSLLSHILLTKAVKKMGRSLPIQFLNLFQEYCGWDFSNITKSLINDEIAYQTLVLNIDLWYFHKDKSFENDAGLEIIRFLFFQIASLLENSKYQHYNSQKLRRLNILGRLNNTQHLFAERYGTPNIIKDLESELSHVYYGLLKDDFSKKNIQWLLQFSYFELKNGFSSNSEISLIALDRFCIEMLNKNDMRAIRVFSESVSPKFLVMLLNEITVSKGNPMIALNILFKLLLINKLAYKNFAKSGGLELIFHILRGAARFYEDIIYLLYLYSFGDYNLDPDLKVSEEFQNEAVPENNIIVMREAFLLAVELLEWAVINDIKESFPLDLESFICIFLKKVSILLRNAKNFSPLSPCSSALFRLLQDLLITLTKPQNSQVYSDSSRILIDILSERTIHSIKVLNHWEFERFFNELVGSYTGAGNGTPSLEKKVSYFELSFVHSILPSIVRQISGLKKLYEDLAKNTYMMANVLLLLDRCIPILIREVFDVKLKFELFLCLLNLTKLVKQGHSFKCLNKTGLDEIFSSITLSLLYTFIMNEPYESIPILPSFYGAILEDFDLLCDVKHSSHQSSMANSVVQFLLLRIEENLESDAIFCCLKSFSRQYEADHKILNEIFYTFDDPDDQSVFFSKITTNNKEALIEYLSGQDLFFQAKKEQLLKDITRKMRIKEDFSWGTAGGLRLQIIERKQYRMENSYSDAERKYALFRNDNIEIDKRLGALCVKYYANFITDMEEDIIAHNNQYSAMKCQYNYILDSQLNKHIELLWGVDSVQDHDMRKIRLVPFQFPHVDIDIGPPGHSPDHKIDEMKDKKQERKPSTSLLSYDLISDLESVDLDSNERKDQNRKILKVLKEGDSIRNIWNTSLVVGLDTREGILIFGVHNLYFVGDYYFVKEENKVLDLVEIPESERDTNVSLIAGYSHDLNSRKSRHEVLSWSLLDLVFVAKRPFLLRDAALELLMENGTDCFFSFKSKVHRDEVYYTLDKLKKNENIDPVLNNILQDFNVRSSSVGSVNGMSKSSFRTKLAKAFSNGSSLLDGLNATSQWQRGEISNFYYLMVLNTLAGRTFNDITQYPVFPWVIADYSSTKLNLNDPNTFRDLSKPMGAQSKKRKIQFMERYEALESLADPMFPPFHYGTHYSSAMIVSSYLIRLKPYVDSFLLLQGGKFGHADRLFSSIHRAWSSAAIENTTDVRELTPEFFFLPEFLININNYDFGKDQNGNAVVDVNLPPWANNDPKIFIWKNREALESPYVSSHLHLWIDLIFGFKQRGENAITAMNVFNSLSYPGAVNLDTISDDNERRAVTGIIHNFGQTPLQIFEEAHPPRQFLGTKMIHPGLWSDISRVPSETQIGDKDSPARYIRRFETADGVVQWKCCPFLDVTIGSGSGPILLRRDQNCGLEIGGYLYNYMHFAPISAFSTWKECGFVTGDSYGLIKVWEYSSDAEQSSVVHLGTLYGHLCEIKDLKANEECNVLLSVDASGLVYLWDMISYQIIRKIPIKGEHVALSANNGTIAVATADNHLSIYNSSAMLYADVDFSRESTISCLNFMNFSPFDLGLKRHIYWNEKEVIVVGSVDGMLRVYELVINDKSQWALHLLKKFETATRNEITCIATKLKICAVDSYDQNSIEVPQVEIVAGSSNGSLYLWR</sequence>